<evidence type="ECO:0000313" key="11">
    <source>
        <dbReference type="EMBL" id="GAA4767100.1"/>
    </source>
</evidence>
<evidence type="ECO:0000256" key="8">
    <source>
        <dbReference type="HAMAP-Rule" id="MF_00011"/>
    </source>
</evidence>
<dbReference type="PROSITE" id="PS01266">
    <property type="entry name" value="ADENYLOSUCCIN_SYN_1"/>
    <property type="match status" value="1"/>
</dbReference>
<evidence type="ECO:0000256" key="4">
    <source>
        <dbReference type="ARBA" id="ARBA00022741"/>
    </source>
</evidence>
<dbReference type="EMBL" id="BAABIP010000014">
    <property type="protein sequence ID" value="GAA4767100.1"/>
    <property type="molecule type" value="Genomic_DNA"/>
</dbReference>
<feature type="binding site" evidence="8">
    <location>
        <begin position="12"/>
        <end position="18"/>
    </location>
    <ligand>
        <name>GTP</name>
        <dbReference type="ChEBI" id="CHEBI:37565"/>
    </ligand>
</feature>
<evidence type="ECO:0000256" key="3">
    <source>
        <dbReference type="ARBA" id="ARBA00022723"/>
    </source>
</evidence>
<feature type="binding site" description="in other chain" evidence="8">
    <location>
        <begin position="13"/>
        <end position="16"/>
    </location>
    <ligand>
        <name>IMP</name>
        <dbReference type="ChEBI" id="CHEBI:58053"/>
        <note>ligand shared between dimeric partners</note>
    </ligand>
</feature>
<evidence type="ECO:0000256" key="9">
    <source>
        <dbReference type="PROSITE-ProRule" id="PRU10134"/>
    </source>
</evidence>
<feature type="binding site" evidence="8">
    <location>
        <begin position="40"/>
        <end position="42"/>
    </location>
    <ligand>
        <name>GTP</name>
        <dbReference type="ChEBI" id="CHEBI:37565"/>
    </ligand>
</feature>
<feature type="binding site" evidence="8">
    <location>
        <position position="143"/>
    </location>
    <ligand>
        <name>IMP</name>
        <dbReference type="ChEBI" id="CHEBI:58053"/>
        <note>ligand shared between dimeric partners</note>
    </ligand>
</feature>
<comment type="caution">
    <text evidence="11">The sequence shown here is derived from an EMBL/GenBank/DDBJ whole genome shotgun (WGS) entry which is preliminary data.</text>
</comment>
<keyword evidence="7 8" id="KW-0342">GTP-binding</keyword>
<protein>
    <recommendedName>
        <fullName evidence="8 10">Adenylosuccinate synthetase</fullName>
        <shortName evidence="8">AMPSase</shortName>
        <shortName evidence="8">AdSS</shortName>
        <ecNumber evidence="8 10">6.3.4.4</ecNumber>
    </recommendedName>
    <alternativeName>
        <fullName evidence="8">IMP--aspartate ligase</fullName>
    </alternativeName>
</protein>
<feature type="active site" description="Proton acceptor" evidence="8">
    <location>
        <position position="13"/>
    </location>
</feature>
<evidence type="ECO:0000256" key="6">
    <source>
        <dbReference type="ARBA" id="ARBA00022842"/>
    </source>
</evidence>
<dbReference type="InterPro" id="IPR042109">
    <property type="entry name" value="Adenylosuccinate_synth_dom1"/>
</dbReference>
<feature type="binding site" description="in other chain" evidence="8">
    <location>
        <position position="224"/>
    </location>
    <ligand>
        <name>IMP</name>
        <dbReference type="ChEBI" id="CHEBI:58053"/>
        <note>ligand shared between dimeric partners</note>
    </ligand>
</feature>
<dbReference type="Proteomes" id="UP001500141">
    <property type="component" value="Unassembled WGS sequence"/>
</dbReference>
<evidence type="ECO:0000256" key="7">
    <source>
        <dbReference type="ARBA" id="ARBA00023134"/>
    </source>
</evidence>
<evidence type="ECO:0000256" key="2">
    <source>
        <dbReference type="ARBA" id="ARBA00022598"/>
    </source>
</evidence>
<keyword evidence="3 8" id="KW-0479">Metal-binding</keyword>
<keyword evidence="8" id="KW-0963">Cytoplasm</keyword>
<comment type="function">
    <text evidence="8">Plays an important role in the de novo pathway of purine nucleotide biosynthesis. Catalyzes the first committed step in the biosynthesis of AMP from IMP.</text>
</comment>
<comment type="subunit">
    <text evidence="1 8">Homodimer.</text>
</comment>
<feature type="binding site" evidence="8">
    <location>
        <begin position="331"/>
        <end position="333"/>
    </location>
    <ligand>
        <name>GTP</name>
        <dbReference type="ChEBI" id="CHEBI:37565"/>
    </ligand>
</feature>
<keyword evidence="6 8" id="KW-0460">Magnesium</keyword>
<dbReference type="PANTHER" id="PTHR11846:SF0">
    <property type="entry name" value="ADENYLOSUCCINATE SYNTHETASE"/>
    <property type="match status" value="1"/>
</dbReference>
<proteinExistence type="inferred from homology"/>
<feature type="binding site" evidence="8">
    <location>
        <begin position="299"/>
        <end position="305"/>
    </location>
    <ligand>
        <name>substrate</name>
    </ligand>
</feature>
<dbReference type="InterPro" id="IPR042111">
    <property type="entry name" value="Adenylosuccinate_synth_dom3"/>
</dbReference>
<comment type="similarity">
    <text evidence="8 10">Belongs to the adenylosuccinate synthetase family.</text>
</comment>
<reference evidence="12" key="1">
    <citation type="journal article" date="2019" name="Int. J. Syst. Evol. Microbiol.">
        <title>The Global Catalogue of Microorganisms (GCM) 10K type strain sequencing project: providing services to taxonomists for standard genome sequencing and annotation.</title>
        <authorList>
            <consortium name="The Broad Institute Genomics Platform"/>
            <consortium name="The Broad Institute Genome Sequencing Center for Infectious Disease"/>
            <person name="Wu L."/>
            <person name="Ma J."/>
        </authorList>
    </citation>
    <scope>NUCLEOTIDE SEQUENCE [LARGE SCALE GENOMIC DNA]</scope>
    <source>
        <strain evidence="12">JCM 18198</strain>
    </source>
</reference>
<accession>A0ABP8ZVF3</accession>
<dbReference type="NCBIfam" id="NF002223">
    <property type="entry name" value="PRK01117.1"/>
    <property type="match status" value="1"/>
</dbReference>
<comment type="catalytic activity">
    <reaction evidence="8 10">
        <text>IMP + L-aspartate + GTP = N(6)-(1,2-dicarboxyethyl)-AMP + GDP + phosphate + 2 H(+)</text>
        <dbReference type="Rhea" id="RHEA:15753"/>
        <dbReference type="ChEBI" id="CHEBI:15378"/>
        <dbReference type="ChEBI" id="CHEBI:29991"/>
        <dbReference type="ChEBI" id="CHEBI:37565"/>
        <dbReference type="ChEBI" id="CHEBI:43474"/>
        <dbReference type="ChEBI" id="CHEBI:57567"/>
        <dbReference type="ChEBI" id="CHEBI:58053"/>
        <dbReference type="ChEBI" id="CHEBI:58189"/>
        <dbReference type="EC" id="6.3.4.4"/>
    </reaction>
</comment>
<evidence type="ECO:0000256" key="10">
    <source>
        <dbReference type="RuleBase" id="RU000520"/>
    </source>
</evidence>
<feature type="binding site" description="in other chain" evidence="8">
    <location>
        <position position="239"/>
    </location>
    <ligand>
        <name>IMP</name>
        <dbReference type="ChEBI" id="CHEBI:58053"/>
        <note>ligand shared between dimeric partners</note>
    </ligand>
</feature>
<feature type="active site" evidence="9">
    <location>
        <position position="140"/>
    </location>
</feature>
<dbReference type="InterPro" id="IPR018220">
    <property type="entry name" value="Adenylosuccin_syn_GTP-bd"/>
</dbReference>
<dbReference type="Gene3D" id="3.40.440.10">
    <property type="entry name" value="Adenylosuccinate Synthetase, subunit A, domain 1"/>
    <property type="match status" value="1"/>
</dbReference>
<sequence length="423" mass="46807">MTVDLLLGLQWGDEGKGKIVDVLTSKYDIIARFQGGPNAGHTLEFDGIKHVLRTIPSGIFHKNSINIIGNGVVIDPVVFIKEIEGLEKFNIDIYNKLLISRKAHLILPTHRLLDAASEAAKGKAKIGSTLKGIGPTYMDKTGRNGIRVGDIELADFEERYRSLANKHEEMIKFYDVAIQYNLSELEKEFFDAVKELKKLTFIDSEEYLHQAQKSGKSILCEGAQGSLLDVDFGTYPFVTSSNTTAAGACTGLGIAPNKIKEVFGIFKAYTTRVGSGPFPTEDFGDAGDTMAKVGNEFGSVTGRQRRCGWLDLVALKYAIRVNGVTQLMMMKGDVLSGFETLKVCTSYQYNGQAIDHLPYTIEPENVTPVYTEFKGWKADLTGMSSYDQLPTELKEYIDFIEKEVEVPITIVSVGPDRKQTIKK</sequence>
<feature type="binding site" evidence="8">
    <location>
        <position position="305"/>
    </location>
    <ligand>
        <name>GTP</name>
        <dbReference type="ChEBI" id="CHEBI:37565"/>
    </ligand>
</feature>
<feature type="active site" description="Proton donor" evidence="8">
    <location>
        <position position="41"/>
    </location>
</feature>
<feature type="binding site" description="in other chain" evidence="8">
    <location>
        <begin position="38"/>
        <end position="41"/>
    </location>
    <ligand>
        <name>IMP</name>
        <dbReference type="ChEBI" id="CHEBI:58053"/>
        <note>ligand shared between dimeric partners</note>
    </ligand>
</feature>
<dbReference type="RefSeq" id="WP_264541903.1">
    <property type="nucleotide sequence ID" value="NZ_BAABIP010000014.1"/>
</dbReference>
<dbReference type="NCBIfam" id="TIGR00184">
    <property type="entry name" value="purA"/>
    <property type="match status" value="1"/>
</dbReference>
<dbReference type="InterPro" id="IPR033128">
    <property type="entry name" value="Adenylosuccin_syn_Lys_AS"/>
</dbReference>
<dbReference type="InterPro" id="IPR042110">
    <property type="entry name" value="Adenylosuccinate_synth_dom2"/>
</dbReference>
<organism evidence="11 12">
    <name type="scientific">Flavobacterium hankyongi</name>
    <dbReference type="NCBI Taxonomy" id="1176532"/>
    <lineage>
        <taxon>Bacteria</taxon>
        <taxon>Pseudomonadati</taxon>
        <taxon>Bacteroidota</taxon>
        <taxon>Flavobacteriia</taxon>
        <taxon>Flavobacteriales</taxon>
        <taxon>Flavobacteriaceae</taxon>
        <taxon>Flavobacterium</taxon>
    </lineage>
</organism>
<feature type="binding site" evidence="8">
    <location>
        <position position="40"/>
    </location>
    <ligand>
        <name>Mg(2+)</name>
        <dbReference type="ChEBI" id="CHEBI:18420"/>
    </ligand>
</feature>
<keyword evidence="2 8" id="KW-0436">Ligase</keyword>
<dbReference type="Gene3D" id="1.10.300.10">
    <property type="entry name" value="Adenylosuccinate Synthetase, subunit A, domain 2"/>
    <property type="match status" value="1"/>
</dbReference>
<dbReference type="SMART" id="SM00788">
    <property type="entry name" value="Adenylsucc_synt"/>
    <property type="match status" value="1"/>
</dbReference>
<comment type="cofactor">
    <cofactor evidence="8">
        <name>Mg(2+)</name>
        <dbReference type="ChEBI" id="CHEBI:18420"/>
    </cofactor>
    <text evidence="8">Binds 1 Mg(2+) ion per subunit.</text>
</comment>
<feature type="binding site" evidence="8">
    <location>
        <begin position="412"/>
        <end position="414"/>
    </location>
    <ligand>
        <name>GTP</name>
        <dbReference type="ChEBI" id="CHEBI:37565"/>
    </ligand>
</feature>
<name>A0ABP8ZVF3_9FLAO</name>
<evidence type="ECO:0000313" key="12">
    <source>
        <dbReference type="Proteomes" id="UP001500141"/>
    </source>
</evidence>
<dbReference type="Pfam" id="PF00709">
    <property type="entry name" value="Adenylsucc_synt"/>
    <property type="match status" value="1"/>
</dbReference>
<dbReference type="PROSITE" id="PS00513">
    <property type="entry name" value="ADENYLOSUCCIN_SYN_2"/>
    <property type="match status" value="1"/>
</dbReference>
<keyword evidence="4 8" id="KW-0547">Nucleotide-binding</keyword>
<dbReference type="InterPro" id="IPR001114">
    <property type="entry name" value="Adenylosuccinate_synthetase"/>
</dbReference>
<dbReference type="SUPFAM" id="SSF52540">
    <property type="entry name" value="P-loop containing nucleoside triphosphate hydrolases"/>
    <property type="match status" value="1"/>
</dbReference>
<dbReference type="EC" id="6.3.4.4" evidence="8 10"/>
<dbReference type="Gene3D" id="3.90.170.10">
    <property type="entry name" value="Adenylosuccinate Synthetase, subunit A, domain 3"/>
    <property type="match status" value="1"/>
</dbReference>
<dbReference type="HAMAP" id="MF_00011">
    <property type="entry name" value="Adenylosucc_synth"/>
    <property type="match status" value="1"/>
</dbReference>
<feature type="binding site" evidence="8">
    <location>
        <position position="13"/>
    </location>
    <ligand>
        <name>Mg(2+)</name>
        <dbReference type="ChEBI" id="CHEBI:18420"/>
    </ligand>
</feature>
<comment type="subcellular location">
    <subcellularLocation>
        <location evidence="8">Cytoplasm</location>
    </subcellularLocation>
</comment>
<feature type="binding site" description="in other chain" evidence="8">
    <location>
        <position position="129"/>
    </location>
    <ligand>
        <name>IMP</name>
        <dbReference type="ChEBI" id="CHEBI:58053"/>
        <note>ligand shared between dimeric partners</note>
    </ligand>
</feature>
<dbReference type="PANTHER" id="PTHR11846">
    <property type="entry name" value="ADENYLOSUCCINATE SYNTHETASE"/>
    <property type="match status" value="1"/>
</dbReference>
<dbReference type="InterPro" id="IPR027417">
    <property type="entry name" value="P-loop_NTPase"/>
</dbReference>
<evidence type="ECO:0000256" key="5">
    <source>
        <dbReference type="ARBA" id="ARBA00022755"/>
    </source>
</evidence>
<gene>
    <name evidence="8" type="primary">purA</name>
    <name evidence="11" type="ORF">GCM10023230_16080</name>
</gene>
<keyword evidence="5 8" id="KW-0658">Purine biosynthesis</keyword>
<keyword evidence="12" id="KW-1185">Reference proteome</keyword>
<evidence type="ECO:0000256" key="1">
    <source>
        <dbReference type="ARBA" id="ARBA00011738"/>
    </source>
</evidence>
<feature type="binding site" description="in other chain" evidence="8">
    <location>
        <position position="303"/>
    </location>
    <ligand>
        <name>IMP</name>
        <dbReference type="ChEBI" id="CHEBI:58053"/>
        <note>ligand shared between dimeric partners</note>
    </ligand>
</feature>
<dbReference type="CDD" id="cd03108">
    <property type="entry name" value="AdSS"/>
    <property type="match status" value="1"/>
</dbReference>
<comment type="pathway">
    <text evidence="8 10">Purine metabolism; AMP biosynthesis via de novo pathway; AMP from IMP: step 1/2.</text>
</comment>